<reference evidence="1 3" key="1">
    <citation type="submission" date="2021-11" db="EMBL/GenBank/DDBJ databases">
        <authorList>
            <person name="Islam A."/>
            <person name="Islam S."/>
            <person name="Flora M.S."/>
            <person name="Rahman M."/>
            <person name="Ziaur R.M."/>
            <person name="Epstein J.H."/>
            <person name="Hassan M."/>
            <person name="Klassen M."/>
            <person name="Woodard K."/>
            <person name="Webb A."/>
            <person name="Webby R.J."/>
            <person name="El Zowalaty M.E."/>
        </authorList>
    </citation>
    <scope>NUCLEOTIDE SEQUENCE</scope>
    <source>
        <strain evidence="2">Pbs1</strain>
        <strain evidence="1">Pbs3</strain>
    </source>
</reference>
<comment type="caution">
    <text evidence="1">The sequence shown here is derived from an EMBL/GenBank/DDBJ whole genome shotgun (WGS) entry which is preliminary data.</text>
</comment>
<dbReference type="Proteomes" id="UP001158986">
    <property type="component" value="Unassembled WGS sequence"/>
</dbReference>
<organism evidence="1 4">
    <name type="scientific">Peronospora belbahrii</name>
    <dbReference type="NCBI Taxonomy" id="622444"/>
    <lineage>
        <taxon>Eukaryota</taxon>
        <taxon>Sar</taxon>
        <taxon>Stramenopiles</taxon>
        <taxon>Oomycota</taxon>
        <taxon>Peronosporomycetes</taxon>
        <taxon>Peronosporales</taxon>
        <taxon>Peronosporaceae</taxon>
        <taxon>Peronospora</taxon>
    </lineage>
</organism>
<name>A0AAU9KS06_9STRA</name>
<dbReference type="AlphaFoldDB" id="A0AAU9KS06"/>
<evidence type="ECO:0000313" key="4">
    <source>
        <dbReference type="Proteomes" id="UP001160483"/>
    </source>
</evidence>
<dbReference type="EMBL" id="CAKKTJ010000038">
    <property type="protein sequence ID" value="CAH0473372.1"/>
    <property type="molecule type" value="Genomic_DNA"/>
</dbReference>
<dbReference type="Proteomes" id="UP001160483">
    <property type="component" value="Unassembled WGS sequence"/>
</dbReference>
<sequence>MDKTSVQDVDENDQLTDSGCNWSQDVLRQLAMICCHEFEANPDCSRVLRLYSDRDCSQRKAVDDKLYLMKQMYHFISQVKNQFNREGIGKKLSSL</sequence>
<evidence type="ECO:0000313" key="2">
    <source>
        <dbReference type="EMBL" id="CAH0513320.1"/>
    </source>
</evidence>
<gene>
    <name evidence="2" type="ORF">PBS001_LOCUS135</name>
    <name evidence="1" type="ORF">PBS003_LOCUS276</name>
</gene>
<accession>A0AAU9KS06</accession>
<dbReference type="EMBL" id="CAKLCB010000010">
    <property type="protein sequence ID" value="CAH0513320.1"/>
    <property type="molecule type" value="Genomic_DNA"/>
</dbReference>
<evidence type="ECO:0000313" key="3">
    <source>
        <dbReference type="Proteomes" id="UP001158986"/>
    </source>
</evidence>
<protein>
    <submittedName>
        <fullName evidence="1">Uncharacterized protein</fullName>
    </submittedName>
</protein>
<evidence type="ECO:0000313" key="1">
    <source>
        <dbReference type="EMBL" id="CAH0473372.1"/>
    </source>
</evidence>
<proteinExistence type="predicted"/>
<keyword evidence="3" id="KW-1185">Reference proteome</keyword>